<keyword evidence="3" id="KW-1185">Reference proteome</keyword>
<comment type="caution">
    <text evidence="2">The sequence shown here is derived from an EMBL/GenBank/DDBJ whole genome shotgun (WGS) entry which is preliminary data.</text>
</comment>
<name>A0A5B0WSE0_9GAMM</name>
<feature type="transmembrane region" description="Helical" evidence="1">
    <location>
        <begin position="20"/>
        <end position="36"/>
    </location>
</feature>
<evidence type="ECO:0000313" key="3">
    <source>
        <dbReference type="Proteomes" id="UP000323708"/>
    </source>
</evidence>
<keyword evidence="1" id="KW-0472">Membrane</keyword>
<dbReference type="AlphaFoldDB" id="A0A5B0WSE0"/>
<evidence type="ECO:0000256" key="1">
    <source>
        <dbReference type="SAM" id="Phobius"/>
    </source>
</evidence>
<evidence type="ECO:0000313" key="2">
    <source>
        <dbReference type="EMBL" id="KAA1189990.1"/>
    </source>
</evidence>
<protein>
    <submittedName>
        <fullName evidence="2">Uncharacterized protein</fullName>
    </submittedName>
</protein>
<reference evidence="2 3" key="1">
    <citation type="submission" date="2019-09" db="EMBL/GenBank/DDBJ databases">
        <authorList>
            <person name="Chen X.-Y."/>
        </authorList>
    </citation>
    <scope>NUCLEOTIDE SEQUENCE [LARGE SCALE GENOMIC DNA]</scope>
    <source>
        <strain evidence="2 3">NY5</strain>
    </source>
</reference>
<keyword evidence="1" id="KW-1133">Transmembrane helix</keyword>
<organism evidence="2 3">
    <name type="scientific">Pseudohalioglobus sediminis</name>
    <dbReference type="NCBI Taxonomy" id="2606449"/>
    <lineage>
        <taxon>Bacteria</taxon>
        <taxon>Pseudomonadati</taxon>
        <taxon>Pseudomonadota</taxon>
        <taxon>Gammaproteobacteria</taxon>
        <taxon>Cellvibrionales</taxon>
        <taxon>Halieaceae</taxon>
        <taxon>Pseudohalioglobus</taxon>
    </lineage>
</organism>
<accession>A0A5B0WSE0</accession>
<feature type="transmembrane region" description="Helical" evidence="1">
    <location>
        <begin position="122"/>
        <end position="141"/>
    </location>
</feature>
<dbReference type="Proteomes" id="UP000323708">
    <property type="component" value="Unassembled WGS sequence"/>
</dbReference>
<sequence>MQAAARARRRRVKAWSLRYLLIWLALAVAAIGNGILRESTYGTGLPELVAHQLSTVTGILFTGVVAFLLCRRRPPRSAGQAWAIGVFWLLLTLVFEFGFGHYVAGHSWERLLADYNILAGRVWPVFLIWVLLLPVLIFRYTHHAATKT</sequence>
<proteinExistence type="predicted"/>
<feature type="transmembrane region" description="Helical" evidence="1">
    <location>
        <begin position="81"/>
        <end position="102"/>
    </location>
</feature>
<dbReference type="EMBL" id="VTUX01000006">
    <property type="protein sequence ID" value="KAA1189990.1"/>
    <property type="molecule type" value="Genomic_DNA"/>
</dbReference>
<feature type="transmembrane region" description="Helical" evidence="1">
    <location>
        <begin position="48"/>
        <end position="69"/>
    </location>
</feature>
<keyword evidence="1" id="KW-0812">Transmembrane</keyword>
<gene>
    <name evidence="2" type="ORF">F0M18_13025</name>
</gene>